<evidence type="ECO:0000313" key="9">
    <source>
        <dbReference type="EMBL" id="CAG35417.1"/>
    </source>
</evidence>
<sequence>MIKPATVQKEKGISAIWILPILALVICSWLLYSSYKNAGIDVTVYFDDATGIIADKTLVMTRGVRIGIVTDIDPGLEDSKIKTTVKLDRRVEEKISKDSLFWIVKPELSVTKIEGLDTIVGGSYIEVEFGKSTERGESFQGLSSSPPVNLDAPGLHITLIADSLGSIQKSTGIYSRNIEIGMVSEFKLIGEEKVSIKVFIYPQYAHLVHNESRFYNASGISIKGKLPKIKIQIESIAALIKGGIILYTPEKFIGDPPAENGQEYTFYKNFSDAEYGLEFKLHLPSNYNISEGDTKVIFHGVEVGFVKHIDTSRDQDIITATILLDPRAEVALREETVFWLVEPKVSIEGIENINTLLTGPHIAFSPGKGAFRDSFNISPVPPALIPLRRGKSFFLESAKISFIDGAAVYFKNIQVGEVVKSSLKNSGRTIHTQIYIYQKYLVLLSSKSVFWQYSGIDIQASLSGIEVKMGPIRKIISGSIAFTTPDKLKKEKNIPPKENARFPLYASRQMAVKNVAALQKPGKFFWLRTARETSLNIGSPLLHTNTAIGHIVSFKRGKNDRDIIAKCFVEKQYQGLIKPKTRFYDASGVQVSGGIGGFNIQTGPLQSIVAGGIGCFTPTEGEPKKSSAPYTLYNNFHDALYAKVNIRVLFNDLGGLKTGAPVMYKGIEIGSVTKLNLGKNLHSVSATLLVEEKTLPLFRQGTKIWLRQAQINLAEIKNLQSVILGPSVTLLPGQGEQRRYFRAIDGPPDALLTTGFPVVLEAKRLNSLTPGSPVYYRQLQVGEVVSYALAKNFENVEVRINIDDKYRNLICQKTKFWNSSGVTVKAGIFSGVTVRTESLAAFMAGGISLGNPVKKEKRKLARENQHFLLHEEGKECWQQ</sequence>
<dbReference type="PANTHER" id="PTHR30462:SF0">
    <property type="entry name" value="INTERMEMBRANE TRANSPORT PROTEIN YEBT"/>
    <property type="match status" value="1"/>
</dbReference>
<feature type="domain" description="Mce/MlaD" evidence="8">
    <location>
        <begin position="39"/>
        <end position="130"/>
    </location>
</feature>
<keyword evidence="6 7" id="KW-0472">Membrane</keyword>
<comment type="subcellular location">
    <subcellularLocation>
        <location evidence="1">Cell inner membrane</location>
    </subcellularLocation>
</comment>
<feature type="domain" description="Mce/MlaD" evidence="8">
    <location>
        <begin position="277"/>
        <end position="367"/>
    </location>
</feature>
<dbReference type="OrthoDB" id="9806984at2"/>
<accession>Q6AQF6</accession>
<dbReference type="InterPro" id="IPR003399">
    <property type="entry name" value="Mce/MlaD"/>
</dbReference>
<feature type="domain" description="Mce/MlaD" evidence="8">
    <location>
        <begin position="757"/>
        <end position="831"/>
    </location>
</feature>
<dbReference type="HOGENOM" id="CLU_015836_0_0_7"/>
<evidence type="ECO:0000256" key="4">
    <source>
        <dbReference type="ARBA" id="ARBA00022692"/>
    </source>
</evidence>
<name>Q6AQF6_DESPS</name>
<dbReference type="Proteomes" id="UP000000602">
    <property type="component" value="Chromosome"/>
</dbReference>
<organism evidence="9 10">
    <name type="scientific">Desulfotalea psychrophila (strain LSv54 / DSM 12343)</name>
    <dbReference type="NCBI Taxonomy" id="177439"/>
    <lineage>
        <taxon>Bacteria</taxon>
        <taxon>Pseudomonadati</taxon>
        <taxon>Thermodesulfobacteriota</taxon>
        <taxon>Desulfobulbia</taxon>
        <taxon>Desulfobulbales</taxon>
        <taxon>Desulfocapsaceae</taxon>
        <taxon>Desulfotalea</taxon>
    </lineage>
</organism>
<evidence type="ECO:0000256" key="3">
    <source>
        <dbReference type="ARBA" id="ARBA00022519"/>
    </source>
</evidence>
<evidence type="ECO:0000313" key="10">
    <source>
        <dbReference type="Proteomes" id="UP000000602"/>
    </source>
</evidence>
<evidence type="ECO:0000259" key="8">
    <source>
        <dbReference type="Pfam" id="PF02470"/>
    </source>
</evidence>
<dbReference type="STRING" id="177439.DP0688"/>
<dbReference type="KEGG" id="dps:DP0688"/>
<keyword evidence="4 7" id="KW-0812">Transmembrane</keyword>
<evidence type="ECO:0000256" key="6">
    <source>
        <dbReference type="ARBA" id="ARBA00023136"/>
    </source>
</evidence>
<keyword evidence="5 7" id="KW-1133">Transmembrane helix</keyword>
<evidence type="ECO:0000256" key="5">
    <source>
        <dbReference type="ARBA" id="ARBA00022989"/>
    </source>
</evidence>
<dbReference type="InterPro" id="IPR051800">
    <property type="entry name" value="PqiA-PqiB_transport"/>
</dbReference>
<keyword evidence="3" id="KW-0997">Cell inner membrane</keyword>
<feature type="transmembrane region" description="Helical" evidence="7">
    <location>
        <begin position="12"/>
        <end position="32"/>
    </location>
</feature>
<evidence type="ECO:0000256" key="7">
    <source>
        <dbReference type="SAM" id="Phobius"/>
    </source>
</evidence>
<dbReference type="AlphaFoldDB" id="Q6AQF6"/>
<dbReference type="Pfam" id="PF02470">
    <property type="entry name" value="MlaD"/>
    <property type="match status" value="4"/>
</dbReference>
<dbReference type="eggNOG" id="COG3008">
    <property type="taxonomic scope" value="Bacteria"/>
</dbReference>
<dbReference type="RefSeq" id="WP_011187933.1">
    <property type="nucleotide sequence ID" value="NC_006138.1"/>
</dbReference>
<keyword evidence="2" id="KW-1003">Cell membrane</keyword>
<protein>
    <recommendedName>
        <fullName evidence="8">Mce/MlaD domain-containing protein</fullName>
    </recommendedName>
</protein>
<proteinExistence type="predicted"/>
<evidence type="ECO:0000256" key="2">
    <source>
        <dbReference type="ARBA" id="ARBA00022475"/>
    </source>
</evidence>
<reference evidence="10" key="1">
    <citation type="journal article" date="2004" name="Environ. Microbiol.">
        <title>The genome of Desulfotalea psychrophila, a sulfate-reducing bacterium from permanently cold Arctic sediments.</title>
        <authorList>
            <person name="Rabus R."/>
            <person name="Ruepp A."/>
            <person name="Frickey T."/>
            <person name="Rattei T."/>
            <person name="Fartmann B."/>
            <person name="Stark M."/>
            <person name="Bauer M."/>
            <person name="Zibat A."/>
            <person name="Lombardot T."/>
            <person name="Becker I."/>
            <person name="Amann J."/>
            <person name="Gellner K."/>
            <person name="Teeling H."/>
            <person name="Leuschner W.D."/>
            <person name="Gloeckner F.-O."/>
            <person name="Lupas A.N."/>
            <person name="Amann R."/>
            <person name="Klenk H.-P."/>
        </authorList>
    </citation>
    <scope>NUCLEOTIDE SEQUENCE [LARGE SCALE GENOMIC DNA]</scope>
    <source>
        <strain evidence="10">DSM 12343 / LSv54</strain>
    </source>
</reference>
<dbReference type="EMBL" id="CR522870">
    <property type="protein sequence ID" value="CAG35417.1"/>
    <property type="molecule type" value="Genomic_DNA"/>
</dbReference>
<gene>
    <name evidence="9" type="ordered locus">DP0688</name>
</gene>
<keyword evidence="10" id="KW-1185">Reference proteome</keyword>
<feature type="domain" description="Mce/MlaD" evidence="8">
    <location>
        <begin position="644"/>
        <end position="718"/>
    </location>
</feature>
<dbReference type="GO" id="GO:0005886">
    <property type="term" value="C:plasma membrane"/>
    <property type="evidence" value="ECO:0007669"/>
    <property type="project" value="UniProtKB-SubCell"/>
</dbReference>
<evidence type="ECO:0000256" key="1">
    <source>
        <dbReference type="ARBA" id="ARBA00004533"/>
    </source>
</evidence>
<dbReference type="PANTHER" id="PTHR30462">
    <property type="entry name" value="INTERMEMBRANE TRANSPORT PROTEIN PQIB-RELATED"/>
    <property type="match status" value="1"/>
</dbReference>